<dbReference type="VEuPathDB" id="FungiDB:NFIA_087960"/>
<protein>
    <submittedName>
        <fullName evidence="2">Uncharacterized protein</fullName>
    </submittedName>
</protein>
<dbReference type="GeneID" id="4587295"/>
<evidence type="ECO:0000313" key="2">
    <source>
        <dbReference type="EMBL" id="EAW18840.1"/>
    </source>
</evidence>
<organism evidence="2 3">
    <name type="scientific">Neosartorya fischeri (strain ATCC 1020 / DSM 3700 / CBS 544.65 / FGSC A1164 / JCM 1740 / NRRL 181 / WB 181)</name>
    <name type="common">Aspergillus fischerianus</name>
    <dbReference type="NCBI Taxonomy" id="331117"/>
    <lineage>
        <taxon>Eukaryota</taxon>
        <taxon>Fungi</taxon>
        <taxon>Dikarya</taxon>
        <taxon>Ascomycota</taxon>
        <taxon>Pezizomycotina</taxon>
        <taxon>Eurotiomycetes</taxon>
        <taxon>Eurotiomycetidae</taxon>
        <taxon>Eurotiales</taxon>
        <taxon>Aspergillaceae</taxon>
        <taxon>Aspergillus</taxon>
        <taxon>Aspergillus subgen. Fumigati</taxon>
    </lineage>
</organism>
<name>A1DHI3_NEOFI</name>
<gene>
    <name evidence="2" type="ORF">NFIA_087960</name>
</gene>
<evidence type="ECO:0000256" key="1">
    <source>
        <dbReference type="SAM" id="MobiDB-lite"/>
    </source>
</evidence>
<dbReference type="Proteomes" id="UP000006702">
    <property type="component" value="Unassembled WGS sequence"/>
</dbReference>
<dbReference type="AlphaFoldDB" id="A1DHI3"/>
<dbReference type="KEGG" id="nfi:NFIA_087960"/>
<feature type="region of interest" description="Disordered" evidence="1">
    <location>
        <begin position="260"/>
        <end position="289"/>
    </location>
</feature>
<dbReference type="EMBL" id="DS027696">
    <property type="protein sequence ID" value="EAW18840.1"/>
    <property type="molecule type" value="Genomic_DNA"/>
</dbReference>
<dbReference type="HOGENOM" id="CLU_963431_0_0_1"/>
<accession>A1DHI3</accession>
<reference evidence="3" key="1">
    <citation type="journal article" date="2008" name="PLoS Genet.">
        <title>Genomic islands in the pathogenic filamentous fungus Aspergillus fumigatus.</title>
        <authorList>
            <person name="Fedorova N.D."/>
            <person name="Khaldi N."/>
            <person name="Joardar V.S."/>
            <person name="Maiti R."/>
            <person name="Amedeo P."/>
            <person name="Anderson M.J."/>
            <person name="Crabtree J."/>
            <person name="Silva J.C."/>
            <person name="Badger J.H."/>
            <person name="Albarraq A."/>
            <person name="Angiuoli S."/>
            <person name="Bussey H."/>
            <person name="Bowyer P."/>
            <person name="Cotty P.J."/>
            <person name="Dyer P.S."/>
            <person name="Egan A."/>
            <person name="Galens K."/>
            <person name="Fraser-Liggett C.M."/>
            <person name="Haas B.J."/>
            <person name="Inman J.M."/>
            <person name="Kent R."/>
            <person name="Lemieux S."/>
            <person name="Malavazi I."/>
            <person name="Orvis J."/>
            <person name="Roemer T."/>
            <person name="Ronning C.M."/>
            <person name="Sundaram J.P."/>
            <person name="Sutton G."/>
            <person name="Turner G."/>
            <person name="Venter J.C."/>
            <person name="White O.R."/>
            <person name="Whitty B.R."/>
            <person name="Youngman P."/>
            <person name="Wolfe K.H."/>
            <person name="Goldman G.H."/>
            <person name="Wortman J.R."/>
            <person name="Jiang B."/>
            <person name="Denning D.W."/>
            <person name="Nierman W.C."/>
        </authorList>
    </citation>
    <scope>NUCLEOTIDE SEQUENCE [LARGE SCALE GENOMIC DNA]</scope>
    <source>
        <strain evidence="3">ATCC 1020 / DSM 3700 / CBS 544.65 / FGSC A1164 / JCM 1740 / NRRL 181 / WB 181</strain>
    </source>
</reference>
<sequence length="289" mass="30109">MVLGLDAQDFRQRKRSVWIVALHRSMGLVLAKDTFASSARAILRVIFVSSLFPGDDKTLRRSSNEEQTDTKPYTNTFCHSYSTSHVLPFPHDGTRKQYEILIFALLLKFPAAALPEARAVVAAQVALEVAHPRAAGVALGAVACAARAFRARVAAGGGPLPRGSAPAAAAAPFVSAPGSPMAAPAPAGIWAAAVQFFSGHVPAGEKGPGRLGDGALPRGAPPASAPTPPFVSAPGSPMAAAAPVGFWSRALQFFAGQALDQDTDRSTHSTQMDVDDTPVQISQADDVRP</sequence>
<keyword evidence="3" id="KW-1185">Reference proteome</keyword>
<proteinExistence type="predicted"/>
<evidence type="ECO:0000313" key="3">
    <source>
        <dbReference type="Proteomes" id="UP000006702"/>
    </source>
</evidence>
<dbReference type="RefSeq" id="XP_001260737.1">
    <property type="nucleotide sequence ID" value="XM_001260736.1"/>
</dbReference>
<feature type="region of interest" description="Disordered" evidence="1">
    <location>
        <begin position="204"/>
        <end position="227"/>
    </location>
</feature>